<feature type="binding site" evidence="2">
    <location>
        <begin position="10"/>
        <end position="17"/>
    </location>
    <ligand>
        <name>substrate</name>
    </ligand>
</feature>
<dbReference type="Proteomes" id="UP001210809">
    <property type="component" value="Unassembled WGS sequence"/>
</dbReference>
<feature type="active site" description="Tele-phosphohistidine intermediate" evidence="1">
    <location>
        <position position="11"/>
    </location>
</feature>
<dbReference type="CDD" id="cd07067">
    <property type="entry name" value="HP_PGM_like"/>
    <property type="match status" value="1"/>
</dbReference>
<proteinExistence type="predicted"/>
<dbReference type="GO" id="GO:0005737">
    <property type="term" value="C:cytoplasm"/>
    <property type="evidence" value="ECO:0007669"/>
    <property type="project" value="TreeGrafter"/>
</dbReference>
<dbReference type="OrthoDB" id="9783269at2"/>
<reference evidence="4" key="2">
    <citation type="submission" date="2023-01" db="EMBL/GenBank/DDBJ databases">
        <title>Human gut microbiome strain richness.</title>
        <authorList>
            <person name="Chen-Liaw A."/>
        </authorList>
    </citation>
    <scope>NUCLEOTIDE SEQUENCE</scope>
    <source>
        <strain evidence="4">1001283st1_G1_1001283B150217_161031</strain>
    </source>
</reference>
<dbReference type="PANTHER" id="PTHR48100">
    <property type="entry name" value="BROAD-SPECIFICITY PHOSPHATASE YOR283W-RELATED"/>
    <property type="match status" value="1"/>
</dbReference>
<dbReference type="Pfam" id="PF00300">
    <property type="entry name" value="His_Phos_1"/>
    <property type="match status" value="1"/>
</dbReference>
<name>A0A174Z0Z2_9FIRM</name>
<evidence type="ECO:0000313" key="5">
    <source>
        <dbReference type="Proteomes" id="UP000095662"/>
    </source>
</evidence>
<dbReference type="InterPro" id="IPR013078">
    <property type="entry name" value="His_Pase_superF_clade-1"/>
</dbReference>
<feature type="binding site" evidence="2">
    <location>
        <position position="60"/>
    </location>
    <ligand>
        <name>substrate</name>
    </ligand>
</feature>
<dbReference type="Proteomes" id="UP000095662">
    <property type="component" value="Unassembled WGS sequence"/>
</dbReference>
<dbReference type="AlphaFoldDB" id="A0A174Z0Z2"/>
<keyword evidence="3" id="KW-0378">Hydrolase</keyword>
<organism evidence="3 5">
    <name type="scientific">[Eubacterium] siraeum</name>
    <dbReference type="NCBI Taxonomy" id="39492"/>
    <lineage>
        <taxon>Bacteria</taxon>
        <taxon>Bacillati</taxon>
        <taxon>Bacillota</taxon>
        <taxon>Clostridia</taxon>
        <taxon>Eubacteriales</taxon>
        <taxon>Oscillospiraceae</taxon>
        <taxon>Oscillospiraceae incertae sedis</taxon>
    </lineage>
</organism>
<feature type="active site" description="Proton donor/acceptor" evidence="1">
    <location>
        <position position="82"/>
    </location>
</feature>
<protein>
    <submittedName>
        <fullName evidence="3">Alpha-ribazole phosphatase</fullName>
        <ecNumber evidence="3">3.1.3.73</ecNumber>
    </submittedName>
    <submittedName>
        <fullName evidence="4">Histidine phosphatase family protein</fullName>
    </submittedName>
</protein>
<dbReference type="InterPro" id="IPR050275">
    <property type="entry name" value="PGM_Phosphatase"/>
</dbReference>
<dbReference type="GO" id="GO:0043755">
    <property type="term" value="F:alpha-ribazole phosphatase activity"/>
    <property type="evidence" value="ECO:0007669"/>
    <property type="project" value="UniProtKB-EC"/>
</dbReference>
<dbReference type="EC" id="3.1.3.73" evidence="3"/>
<dbReference type="InterPro" id="IPR029033">
    <property type="entry name" value="His_PPase_superfam"/>
</dbReference>
<accession>A0A174Z0Z2</accession>
<dbReference type="EMBL" id="CZBY01000001">
    <property type="protein sequence ID" value="CUQ81093.1"/>
    <property type="molecule type" value="Genomic_DNA"/>
</dbReference>
<dbReference type="SMART" id="SM00855">
    <property type="entry name" value="PGAM"/>
    <property type="match status" value="1"/>
</dbReference>
<dbReference type="EMBL" id="JAQLXW010000001">
    <property type="protein sequence ID" value="MDB8002467.1"/>
    <property type="molecule type" value="Genomic_DNA"/>
</dbReference>
<evidence type="ECO:0000256" key="2">
    <source>
        <dbReference type="PIRSR" id="PIRSR613078-2"/>
    </source>
</evidence>
<sequence length="202" mass="22598">MKNYRLYLIRHGITSGNLEGKYIGTTDLPLCEEGEDAISSLAALDVYPKVQKVYSSPLKRCLQTADIIYPERLLKRIDGIAELDFGEYEGKTQAELQSDEKYLEWLKGGYDAAPPNGESYGHFTLRCLEGLEEIFKDMMANEVTSAAVITHSGVIMNLLSGYGLPKMKPIDFACNQGEGFEIQLSTFLWQHGPVFEIVGKLF</sequence>
<dbReference type="PANTHER" id="PTHR48100:SF1">
    <property type="entry name" value="HISTIDINE PHOSPHATASE FAMILY PROTEIN-RELATED"/>
    <property type="match status" value="1"/>
</dbReference>
<reference evidence="3 5" key="1">
    <citation type="submission" date="2015-09" db="EMBL/GenBank/DDBJ databases">
        <authorList>
            <consortium name="Pathogen Informatics"/>
        </authorList>
    </citation>
    <scope>NUCLEOTIDE SEQUENCE [LARGE SCALE GENOMIC DNA]</scope>
    <source>
        <strain evidence="3 5">2789STDY5834928</strain>
    </source>
</reference>
<dbReference type="Gene3D" id="3.40.50.1240">
    <property type="entry name" value="Phosphoglycerate mutase-like"/>
    <property type="match status" value="1"/>
</dbReference>
<dbReference type="SUPFAM" id="SSF53254">
    <property type="entry name" value="Phosphoglycerate mutase-like"/>
    <property type="match status" value="1"/>
</dbReference>
<dbReference type="STRING" id="39492.ERS852540_00193"/>
<evidence type="ECO:0000313" key="4">
    <source>
        <dbReference type="EMBL" id="MDB8002467.1"/>
    </source>
</evidence>
<evidence type="ECO:0000313" key="3">
    <source>
        <dbReference type="EMBL" id="CUQ81093.1"/>
    </source>
</evidence>
<evidence type="ECO:0000256" key="1">
    <source>
        <dbReference type="PIRSR" id="PIRSR613078-1"/>
    </source>
</evidence>
<gene>
    <name evidence="3" type="primary">cobC_1</name>
    <name evidence="3" type="ORF">ERS852540_00193</name>
    <name evidence="4" type="ORF">PNE09_00145</name>
</gene>